<protein>
    <submittedName>
        <fullName evidence="7">DUF490 domain-containing protein</fullName>
    </submittedName>
</protein>
<feature type="region of interest" description="Disordered" evidence="5">
    <location>
        <begin position="1466"/>
        <end position="1509"/>
    </location>
</feature>
<comment type="subcellular location">
    <subcellularLocation>
        <location evidence="1">Membrane</location>
        <topology evidence="1">Single-pass membrane protein</topology>
    </subcellularLocation>
</comment>
<keyword evidence="4" id="KW-0472">Membrane</keyword>
<comment type="caution">
    <text evidence="7">The sequence shown here is derived from an EMBL/GenBank/DDBJ whole genome shotgun (WGS) entry which is preliminary data.</text>
</comment>
<dbReference type="GO" id="GO:0009306">
    <property type="term" value="P:protein secretion"/>
    <property type="evidence" value="ECO:0007669"/>
    <property type="project" value="InterPro"/>
</dbReference>
<dbReference type="Proteomes" id="UP000245618">
    <property type="component" value="Unassembled WGS sequence"/>
</dbReference>
<evidence type="ECO:0000256" key="3">
    <source>
        <dbReference type="ARBA" id="ARBA00022989"/>
    </source>
</evidence>
<evidence type="ECO:0000256" key="1">
    <source>
        <dbReference type="ARBA" id="ARBA00004167"/>
    </source>
</evidence>
<dbReference type="Pfam" id="PF04357">
    <property type="entry name" value="TamB"/>
    <property type="match status" value="1"/>
</dbReference>
<evidence type="ECO:0000259" key="6">
    <source>
        <dbReference type="Pfam" id="PF04357"/>
    </source>
</evidence>
<evidence type="ECO:0000313" key="8">
    <source>
        <dbReference type="Proteomes" id="UP000245618"/>
    </source>
</evidence>
<organism evidence="7 8">
    <name type="scientific">Flavobacterium laiguense</name>
    <dbReference type="NCBI Taxonomy" id="2169409"/>
    <lineage>
        <taxon>Bacteria</taxon>
        <taxon>Pseudomonadati</taxon>
        <taxon>Bacteroidota</taxon>
        <taxon>Flavobacteriia</taxon>
        <taxon>Flavobacteriales</taxon>
        <taxon>Flavobacteriaceae</taxon>
        <taxon>Flavobacterium</taxon>
    </lineage>
</organism>
<evidence type="ECO:0000256" key="2">
    <source>
        <dbReference type="ARBA" id="ARBA00022692"/>
    </source>
</evidence>
<sequence>MLFWRNKLKTTPIKKIKKIIFRTLLGLILLLLVLFIALTLPSVQTRVAQYFVKSINEDFGIHIAIDEVQLTLFGGVKLKQVLIIDHHKDTLIYTKRINTTILGAKQLLEGDLLFGDLAMNGVLFNLKTYKKEKKTNLDYFVDAFETGAPPSKKHFLLKATKIDLTDGRFILTDENRENPKDVDFTRLNILVTDFKIYGPEVYANIKKMSFLDHRGLYVENLTGNYSFTQTQMKLENLAIKTKESSIKGDAALNYDIDDFAYFTDKVDFDVKIKSGILASNDIRHFYNELGKYQYFKIKARIKGPLNNLKLLDLKLKDNRGTELEGFINFKNLLGTEDQKFYMNGKFDKLKSNYDDVVSILPNVLGKKLPLILKKLGDISIIGNAQITTTSIKANLAMTTALGHVKSNFKIKDMDQSDKAAYVGYVVLNDFNIGNLLDNKDLYKVSLNLDVDGKGFSEKYLNTALKGSVSKIDYNKYTYSNIVLNGNFKLPLYAGNVKVNDPNLKLNFDGLLDFSKKDSKHDFNIDIERAELHKLKFVNDSISLFRGNIIVKTQGNSIDDMQGNIYVNNATYTNSKDTYQFNDFNINSIFDAGRIRTIKVNSPDITDGEVVGKYKFSDLKGLVSNSLGSLYTNYKPIKVNKGQFLKFNFSINSKIVEVFFPEIKVSENTIVKGSINSDNNDFKFNFNSPVIKAFENTFDNIRISIDNKNPLYNAYIELDSIKTEMYKIRDFSLINVTSKDTLFFRTEFKGGTKGEDSFNLDLYHTMNKENKNVIGFSKSEIKIKNSLWFLNELNLSNNRVVFDKELKEFRLDDFILSNKKQEITFSGDIIGKDYKDFKAHFKDVNINDWVSAQQSFLVYGNLNGDVNYKQNKLKYEPTASIVIDNLKVNDHELGVLNFDIRGDENLKKFTLFSTIENENFESFNADGSFEIENEATVFDLNLKFDRFNLATLSSLGGDVISNIRGFVSGNATIGGTMKKPEINGRLYVNEGGLSIPYLNVDYALNNKTIIDLTGEKFLFRNNTLTDTKYKTTGTLNGVVEHNNFSDWKLDLTVNSKRFLALDTKDSEDAAYFGTAFIDGRATIKGPADALFIKVDAKSEKGTAVKIPINNAESVSENSFIHFVTPKEKFNLQKGIVESKKKYNGLELEFDFEITPNAEVEVILDRNSGHGMKGRGNGTLLFKINTLGKFNMWGDFLPFDGTYNFKYGGIIDKKFNVKKGGSIVWEGNPLKAQLNLEAVYKISANPALLLESSSINKKVPVEVVIGIRGDLTRPEPDFMINFPTVTSVLKSELETELADKDVRQTQALYLLSTGSFLSKDGTNQIGASSLYETASGMLGNIVQSNDETFEMNFNLVTQDKRPGKETDGRFEAIVSSKVNERITINGRIGVPFGGVNESAVVGDVDIKYRVNDDGSFNLHVFNRENDINYVGQEIGYTQGGGLIYEVDFDTFRELVDKMFKSKKITMPTKGKTDIENPDSNLNPDFINFSKPKEPKSDKPKINQDAVLPEND</sequence>
<proteinExistence type="predicted"/>
<gene>
    <name evidence="7" type="ORF">DB891_10345</name>
</gene>
<dbReference type="EMBL" id="QCZH01000010">
    <property type="protein sequence ID" value="PWA08816.1"/>
    <property type="molecule type" value="Genomic_DNA"/>
</dbReference>
<dbReference type="PANTHER" id="PTHR36985">
    <property type="entry name" value="TRANSLOCATION AND ASSEMBLY MODULE SUBUNIT TAMB"/>
    <property type="match status" value="1"/>
</dbReference>
<keyword evidence="8" id="KW-1185">Reference proteome</keyword>
<dbReference type="InterPro" id="IPR007452">
    <property type="entry name" value="TamB_C"/>
</dbReference>
<keyword evidence="2" id="KW-0812">Transmembrane</keyword>
<dbReference type="PANTHER" id="PTHR36985:SF1">
    <property type="entry name" value="TRANSLOCATION AND ASSEMBLY MODULE SUBUNIT TAMB"/>
    <property type="match status" value="1"/>
</dbReference>
<evidence type="ECO:0000256" key="4">
    <source>
        <dbReference type="ARBA" id="ARBA00023136"/>
    </source>
</evidence>
<dbReference type="GO" id="GO:0005886">
    <property type="term" value="C:plasma membrane"/>
    <property type="evidence" value="ECO:0007669"/>
    <property type="project" value="InterPro"/>
</dbReference>
<feature type="compositionally biased region" description="Basic and acidic residues" evidence="5">
    <location>
        <begin position="1488"/>
        <end position="1499"/>
    </location>
</feature>
<reference evidence="7 8" key="1">
    <citation type="submission" date="2018-04" db="EMBL/GenBank/DDBJ databases">
        <title>Flavobacterium sp. nov., isolated from glacier ice.</title>
        <authorList>
            <person name="Liu Q."/>
            <person name="Xin Y.-H."/>
        </authorList>
    </citation>
    <scope>NUCLEOTIDE SEQUENCE [LARGE SCALE GENOMIC DNA]</scope>
    <source>
        <strain evidence="7 8">LB2P30</strain>
    </source>
</reference>
<name>A0A2U1JUE9_9FLAO</name>
<evidence type="ECO:0000256" key="5">
    <source>
        <dbReference type="SAM" id="MobiDB-lite"/>
    </source>
</evidence>
<accession>A0A2U1JUE9</accession>
<feature type="domain" description="Translocation and assembly module TamB C-terminal" evidence="6">
    <location>
        <begin position="1023"/>
        <end position="1446"/>
    </location>
</feature>
<keyword evidence="3" id="KW-1133">Transmembrane helix</keyword>
<evidence type="ECO:0000313" key="7">
    <source>
        <dbReference type="EMBL" id="PWA08816.1"/>
    </source>
</evidence>
<dbReference type="OrthoDB" id="680700at2"/>